<feature type="compositionally biased region" description="Polar residues" evidence="2">
    <location>
        <begin position="543"/>
        <end position="567"/>
    </location>
</feature>
<evidence type="ECO:0000313" key="3">
    <source>
        <dbReference type="EMBL" id="KAK4292025.1"/>
    </source>
</evidence>
<feature type="compositionally biased region" description="Low complexity" evidence="2">
    <location>
        <begin position="152"/>
        <end position="172"/>
    </location>
</feature>
<dbReference type="Proteomes" id="UP001292094">
    <property type="component" value="Unassembled WGS sequence"/>
</dbReference>
<dbReference type="SUPFAM" id="SSF50156">
    <property type="entry name" value="PDZ domain-like"/>
    <property type="match status" value="1"/>
</dbReference>
<comment type="caution">
    <text evidence="3">The sequence shown here is derived from an EMBL/GenBank/DDBJ whole genome shotgun (WGS) entry which is preliminary data.</text>
</comment>
<dbReference type="Gene3D" id="2.30.42.10">
    <property type="match status" value="1"/>
</dbReference>
<feature type="compositionally biased region" description="Polar residues" evidence="2">
    <location>
        <begin position="576"/>
        <end position="592"/>
    </location>
</feature>
<feature type="region of interest" description="Disordered" evidence="2">
    <location>
        <begin position="147"/>
        <end position="172"/>
    </location>
</feature>
<feature type="compositionally biased region" description="Gly residues" evidence="2">
    <location>
        <begin position="58"/>
        <end position="73"/>
    </location>
</feature>
<evidence type="ECO:0000256" key="2">
    <source>
        <dbReference type="SAM" id="MobiDB-lite"/>
    </source>
</evidence>
<feature type="region of interest" description="Disordered" evidence="2">
    <location>
        <begin position="317"/>
        <end position="337"/>
    </location>
</feature>
<evidence type="ECO:0008006" key="5">
    <source>
        <dbReference type="Google" id="ProtNLM"/>
    </source>
</evidence>
<feature type="compositionally biased region" description="Acidic residues" evidence="2">
    <location>
        <begin position="734"/>
        <end position="841"/>
    </location>
</feature>
<name>A0AAE1TQS6_9EUCA</name>
<proteinExistence type="predicted"/>
<feature type="region of interest" description="Disordered" evidence="2">
    <location>
        <begin position="370"/>
        <end position="635"/>
    </location>
</feature>
<sequence>MASIEVSLGWRRRREALLETLPRAARDLVRELDGLHQALRDKDTTIQTLKTQITNLGGSVGGGGDGGGGGGVVSEGERRSVSERLARVQQEMEAKKVAVKNLKLTLDKIDITDNIDVRIRAAELEYELEREELNILNLKEESTLLTTRLQDSSNSSSNSSSSASPPTASLHTLLSSTGGSAALGGASLISLVLAHTPGNPPFHVTPRPPLGCVIDWAADDTKMKKGDRLVEVNGESVVGRGLEQVTRTMGNATHLTLVIARPFTVNNGGRRSERPGEVKELVGRLDKALKDKDTLKSDNTRLSHRISYLEEQVAELQASLTRPRHSSSPLTRPHQDTIVTTSQPGATVIQVFQKGDQKLAVASPELGVERAQQYPTLPRVRSPDSASSLSSPTSTTSSSSSSSSSSCASDRLDRPPSTSARSSDRLENSTPAEPHDRSRASDHHDRSHSYDPSAEPHFSRSVNSYDRSHSSSSRCSGPNDRSHSTSRLTETLDRSSSSSRPPSSVAEHRRSVVSPRPDSKNEDCRPPSRTKPVPPKKPERLSLQRTTSLQSVDEALSHNTTSSSRAPTSPVPCIPSSPTSPNSRVPNLQTWPSVDADMLSNGTKGIHERSHERHDCRSPESIYESPSRSHYGSYTGEGGVRMIIGSSHTSTENLNHRPSPQGAASTTTTVLERPYHNHTSSFHHNNNNNNHNHQGNNNRQNYRCHSPDAGYHLDRRDDSEVFHEENIYSHEKENENEEEEEEEGEEEKEDEEEGEEEKEDEEEGEEEKEEEEEGEKEDEEEGEKEDEEEGEEKEDEEEGEEEKEEKEEEEEGEEEKEEEEEGEEEKEDEEEGEKKEDEDEGEKEKETDKIQ</sequence>
<gene>
    <name evidence="3" type="ORF">Pmani_035180</name>
</gene>
<evidence type="ECO:0000256" key="1">
    <source>
        <dbReference type="SAM" id="Coils"/>
    </source>
</evidence>
<feature type="compositionally biased region" description="Low complexity" evidence="2">
    <location>
        <begin position="485"/>
        <end position="504"/>
    </location>
</feature>
<feature type="compositionally biased region" description="Basic and acidic residues" evidence="2">
    <location>
        <begin position="517"/>
        <end position="526"/>
    </location>
</feature>
<dbReference type="AlphaFoldDB" id="A0AAE1TQS6"/>
<keyword evidence="1" id="KW-0175">Coiled coil</keyword>
<feature type="compositionally biased region" description="Basic and acidic residues" evidence="2">
    <location>
        <begin position="422"/>
        <end position="449"/>
    </location>
</feature>
<protein>
    <recommendedName>
        <fullName evidence="5">PDZ domain-containing protein</fullName>
    </recommendedName>
</protein>
<feature type="region of interest" description="Disordered" evidence="2">
    <location>
        <begin position="727"/>
        <end position="851"/>
    </location>
</feature>
<feature type="compositionally biased region" description="Low complexity" evidence="2">
    <location>
        <begin position="383"/>
        <end position="409"/>
    </location>
</feature>
<feature type="region of interest" description="Disordered" evidence="2">
    <location>
        <begin position="57"/>
        <end position="78"/>
    </location>
</feature>
<feature type="compositionally biased region" description="Low complexity" evidence="2">
    <location>
        <begin position="459"/>
        <end position="476"/>
    </location>
</feature>
<keyword evidence="4" id="KW-1185">Reference proteome</keyword>
<reference evidence="3" key="1">
    <citation type="submission" date="2023-11" db="EMBL/GenBank/DDBJ databases">
        <title>Genome assemblies of two species of porcelain crab, Petrolisthes cinctipes and Petrolisthes manimaculis (Anomura: Porcellanidae).</title>
        <authorList>
            <person name="Angst P."/>
        </authorList>
    </citation>
    <scope>NUCLEOTIDE SEQUENCE</scope>
    <source>
        <strain evidence="3">PB745_02</strain>
        <tissue evidence="3">Gill</tissue>
    </source>
</reference>
<dbReference type="EMBL" id="JAWZYT010004968">
    <property type="protein sequence ID" value="KAK4292025.1"/>
    <property type="molecule type" value="Genomic_DNA"/>
</dbReference>
<feature type="compositionally biased region" description="Low complexity" evidence="2">
    <location>
        <begin position="677"/>
        <end position="701"/>
    </location>
</feature>
<feature type="coiled-coil region" evidence="1">
    <location>
        <begin position="85"/>
        <end position="141"/>
    </location>
</feature>
<accession>A0AAE1TQS6</accession>
<dbReference type="InterPro" id="IPR036034">
    <property type="entry name" value="PDZ_sf"/>
</dbReference>
<organism evidence="3 4">
    <name type="scientific">Petrolisthes manimaculis</name>
    <dbReference type="NCBI Taxonomy" id="1843537"/>
    <lineage>
        <taxon>Eukaryota</taxon>
        <taxon>Metazoa</taxon>
        <taxon>Ecdysozoa</taxon>
        <taxon>Arthropoda</taxon>
        <taxon>Crustacea</taxon>
        <taxon>Multicrustacea</taxon>
        <taxon>Malacostraca</taxon>
        <taxon>Eumalacostraca</taxon>
        <taxon>Eucarida</taxon>
        <taxon>Decapoda</taxon>
        <taxon>Pleocyemata</taxon>
        <taxon>Anomura</taxon>
        <taxon>Galatheoidea</taxon>
        <taxon>Porcellanidae</taxon>
        <taxon>Petrolisthes</taxon>
    </lineage>
</organism>
<feature type="compositionally biased region" description="Basic and acidic residues" evidence="2">
    <location>
        <begin position="842"/>
        <end position="851"/>
    </location>
</feature>
<feature type="compositionally biased region" description="Basic and acidic residues" evidence="2">
    <location>
        <begin position="605"/>
        <end position="618"/>
    </location>
</feature>
<feature type="region of interest" description="Disordered" evidence="2">
    <location>
        <begin position="677"/>
        <end position="713"/>
    </location>
</feature>
<evidence type="ECO:0000313" key="4">
    <source>
        <dbReference type="Proteomes" id="UP001292094"/>
    </source>
</evidence>